<keyword evidence="2" id="KW-0812">Transmembrane</keyword>
<gene>
    <name evidence="3" type="primary">RE1</name>
    <name evidence="3" type="ORF">SPIL2461_LOCUS20662</name>
</gene>
<feature type="region of interest" description="Disordered" evidence="1">
    <location>
        <begin position="190"/>
        <end position="209"/>
    </location>
</feature>
<dbReference type="PANTHER" id="PTHR11439">
    <property type="entry name" value="GAG-POL-RELATED RETROTRANSPOSON"/>
    <property type="match status" value="1"/>
</dbReference>
<evidence type="ECO:0000313" key="3">
    <source>
        <dbReference type="EMBL" id="CAE7723639.1"/>
    </source>
</evidence>
<protein>
    <submittedName>
        <fullName evidence="3">RE1 protein</fullName>
    </submittedName>
</protein>
<sequence length="635" mass="70323">MKSEDRSWTTGALDIRTAFLLAPLEQTKRVLVLRPPKVLISGNIVHPQELWYATGAICGLREAPAAWSSYKDSQLPNIQIQHGEEFFRLVRSKADQNLWHLKPASDLEAAPVALLGVYVDDMIGTGPRAILDSLFLAVQKTWETSRPQFASDKEGILFCGLEIHDTGDRLHIHQRKYLLDLLNRYPDVRGGASQPGLKEPDDLLPKNNEQPDLSRLRLAQKLAGELLWITTKTRPDLIYVTSRIGQYITRNVEFAIQLAHNALRYLRSTAHYEIIYGGNHSSDQGPDVGPLQERVGAVEAYADASFAPGNDRSQTGIILAWNQAPITWLSMRQPCASLSTAEAELQSSIDALALTEGFLPLIQELEPRPVKTFLYNDNQGAVTVMKIPQGSWRTRHLRLKAAWFFEQLETSRYAVYHLPGKYMLGDLCTKTLQSLRIRELLQMMRINIVDPVEGESKAAVVKKLESDPNDHQPGGVRSGGEGLKLSEKPWGGAVELVELDAASESATKGEGRVSSPGIPNMGVVKRALKLLLGALCLKRSTGKVVVTIEEDKHELDVTTWTVAVLALVGVVLLCCGLAVGVARWAWTAEGPRIQSVRVEEDEESENWSVLSSAELREGIDEDGYLDPAIETTQIQ</sequence>
<organism evidence="3 4">
    <name type="scientific">Symbiodinium pilosum</name>
    <name type="common">Dinoflagellate</name>
    <dbReference type="NCBI Taxonomy" id="2952"/>
    <lineage>
        <taxon>Eukaryota</taxon>
        <taxon>Sar</taxon>
        <taxon>Alveolata</taxon>
        <taxon>Dinophyceae</taxon>
        <taxon>Suessiales</taxon>
        <taxon>Symbiodiniaceae</taxon>
        <taxon>Symbiodinium</taxon>
    </lineage>
</organism>
<dbReference type="OrthoDB" id="442657at2759"/>
<accession>A0A812X4H0</accession>
<name>A0A812X4H0_SYMPI</name>
<dbReference type="CDD" id="cd09272">
    <property type="entry name" value="RNase_HI_RT_Ty1"/>
    <property type="match status" value="1"/>
</dbReference>
<dbReference type="PANTHER" id="PTHR11439:SF467">
    <property type="entry name" value="INTEGRASE CATALYTIC DOMAIN-CONTAINING PROTEIN"/>
    <property type="match status" value="1"/>
</dbReference>
<feature type="region of interest" description="Disordered" evidence="1">
    <location>
        <begin position="464"/>
        <end position="486"/>
    </location>
</feature>
<comment type="caution">
    <text evidence="3">The sequence shown here is derived from an EMBL/GenBank/DDBJ whole genome shotgun (WGS) entry which is preliminary data.</text>
</comment>
<evidence type="ECO:0000256" key="1">
    <source>
        <dbReference type="SAM" id="MobiDB-lite"/>
    </source>
</evidence>
<dbReference type="AlphaFoldDB" id="A0A812X4H0"/>
<dbReference type="Proteomes" id="UP000649617">
    <property type="component" value="Unassembled WGS sequence"/>
</dbReference>
<proteinExistence type="predicted"/>
<feature type="non-terminal residue" evidence="3">
    <location>
        <position position="635"/>
    </location>
</feature>
<reference evidence="3" key="1">
    <citation type="submission" date="2021-02" db="EMBL/GenBank/DDBJ databases">
        <authorList>
            <person name="Dougan E. K."/>
            <person name="Rhodes N."/>
            <person name="Thang M."/>
            <person name="Chan C."/>
        </authorList>
    </citation>
    <scope>NUCLEOTIDE SEQUENCE</scope>
</reference>
<evidence type="ECO:0000313" key="4">
    <source>
        <dbReference type="Proteomes" id="UP000649617"/>
    </source>
</evidence>
<feature type="transmembrane region" description="Helical" evidence="2">
    <location>
        <begin position="560"/>
        <end position="586"/>
    </location>
</feature>
<keyword evidence="2" id="KW-0472">Membrane</keyword>
<keyword evidence="4" id="KW-1185">Reference proteome</keyword>
<keyword evidence="2" id="KW-1133">Transmembrane helix</keyword>
<dbReference type="EMBL" id="CAJNIZ010045559">
    <property type="protein sequence ID" value="CAE7723639.1"/>
    <property type="molecule type" value="Genomic_DNA"/>
</dbReference>
<evidence type="ECO:0000256" key="2">
    <source>
        <dbReference type="SAM" id="Phobius"/>
    </source>
</evidence>